<reference evidence="1 2" key="1">
    <citation type="submission" date="2013-05" db="EMBL/GenBank/DDBJ databases">
        <title>Genome assembly of Chondromyces apiculatus DSM 436.</title>
        <authorList>
            <person name="Sharma G."/>
            <person name="Khatri I."/>
            <person name="Kaur C."/>
            <person name="Mayilraj S."/>
            <person name="Subramanian S."/>
        </authorList>
    </citation>
    <scope>NUCLEOTIDE SEQUENCE [LARGE SCALE GENOMIC DNA]</scope>
    <source>
        <strain evidence="1 2">DSM 436</strain>
    </source>
</reference>
<protein>
    <submittedName>
        <fullName evidence="1">Uncharacterized protein</fullName>
    </submittedName>
</protein>
<gene>
    <name evidence="1" type="ORF">CAP_1784</name>
</gene>
<accession>A0A017TBP9</accession>
<dbReference type="AlphaFoldDB" id="A0A017TBP9"/>
<evidence type="ECO:0000313" key="1">
    <source>
        <dbReference type="EMBL" id="EYF06654.1"/>
    </source>
</evidence>
<dbReference type="Proteomes" id="UP000019678">
    <property type="component" value="Unassembled WGS sequence"/>
</dbReference>
<name>A0A017TBP9_9BACT</name>
<dbReference type="EMBL" id="ASRX01000015">
    <property type="protein sequence ID" value="EYF06654.1"/>
    <property type="molecule type" value="Genomic_DNA"/>
</dbReference>
<comment type="caution">
    <text evidence="1">The sequence shown here is derived from an EMBL/GenBank/DDBJ whole genome shotgun (WGS) entry which is preliminary data.</text>
</comment>
<keyword evidence="2" id="KW-1185">Reference proteome</keyword>
<proteinExistence type="predicted"/>
<sequence>MDRGEDGWLAPAAMPGCNSVLLREPGWYERRDEPGNSFDAGGSGATIALLFSPRKHGGCWTSRAEL</sequence>
<evidence type="ECO:0000313" key="2">
    <source>
        <dbReference type="Proteomes" id="UP000019678"/>
    </source>
</evidence>
<organism evidence="1 2">
    <name type="scientific">Chondromyces apiculatus DSM 436</name>
    <dbReference type="NCBI Taxonomy" id="1192034"/>
    <lineage>
        <taxon>Bacteria</taxon>
        <taxon>Pseudomonadati</taxon>
        <taxon>Myxococcota</taxon>
        <taxon>Polyangia</taxon>
        <taxon>Polyangiales</taxon>
        <taxon>Polyangiaceae</taxon>
        <taxon>Chondromyces</taxon>
    </lineage>
</organism>